<name>A0A4S4MNS4_9APHY</name>
<reference evidence="2 3" key="1">
    <citation type="submission" date="2019-02" db="EMBL/GenBank/DDBJ databases">
        <title>Genome sequencing of the rare red list fungi Antrodiella citrinella (Flaviporus citrinellus).</title>
        <authorList>
            <person name="Buettner E."/>
            <person name="Kellner H."/>
        </authorList>
    </citation>
    <scope>NUCLEOTIDE SEQUENCE [LARGE SCALE GENOMIC DNA]</scope>
    <source>
        <strain evidence="2 3">DSM 108506</strain>
    </source>
</reference>
<comment type="caution">
    <text evidence="2">The sequence shown here is derived from an EMBL/GenBank/DDBJ whole genome shotgun (WGS) entry which is preliminary data.</text>
</comment>
<dbReference type="Proteomes" id="UP000308730">
    <property type="component" value="Unassembled WGS sequence"/>
</dbReference>
<dbReference type="OrthoDB" id="2971908at2759"/>
<feature type="compositionally biased region" description="Basic and acidic residues" evidence="1">
    <location>
        <begin position="27"/>
        <end position="37"/>
    </location>
</feature>
<feature type="region of interest" description="Disordered" evidence="1">
    <location>
        <begin position="212"/>
        <end position="234"/>
    </location>
</feature>
<feature type="region of interest" description="Disordered" evidence="1">
    <location>
        <begin position="1"/>
        <end position="42"/>
    </location>
</feature>
<evidence type="ECO:0000256" key="1">
    <source>
        <dbReference type="SAM" id="MobiDB-lite"/>
    </source>
</evidence>
<evidence type="ECO:0000313" key="2">
    <source>
        <dbReference type="EMBL" id="THH27666.1"/>
    </source>
</evidence>
<keyword evidence="3" id="KW-1185">Reference proteome</keyword>
<organism evidence="2 3">
    <name type="scientific">Antrodiella citrinella</name>
    <dbReference type="NCBI Taxonomy" id="2447956"/>
    <lineage>
        <taxon>Eukaryota</taxon>
        <taxon>Fungi</taxon>
        <taxon>Dikarya</taxon>
        <taxon>Basidiomycota</taxon>
        <taxon>Agaricomycotina</taxon>
        <taxon>Agaricomycetes</taxon>
        <taxon>Polyporales</taxon>
        <taxon>Steccherinaceae</taxon>
        <taxon>Antrodiella</taxon>
    </lineage>
</organism>
<sequence length="429" mass="47854">MNEIKREVNKTKSRPVIRPMSAQTNGRKKETEGERGKLGGKRVSALSTKRTACLFRALSSEALTVFPFTVIPFTVINVLRTMLNRSSVAVVGGRHILERAVFAKTLSSREPARCLYSQKAPVDVLETMHLKNHKAHEDIAASLVPKDADKPKVADEQRPGRAIPTATSFHDIFIRHHGLPMTRVSLLLRVQTTFAVHGRLTQVWPHDHLVKVGPHDHREQGNPRGNVEYKERDSGKDNVRLTKANIRLDLMTGDLERLKEMEKPRGHGYHKKSGTPGEVERGATEKRRSEREMMTNTRLSTITTQMSSPTKKVSAEVSDSTKTATVAEATSLPPAETADTRVPTWAVDIIAARSQLYIEQNGGDYSRYGKVYDDIVTESENTLSSLGPVRFAELYINKHPNARLDKRKQAVGIVKNLINRVTRSPKAAA</sequence>
<feature type="compositionally biased region" description="Basic and acidic residues" evidence="1">
    <location>
        <begin position="278"/>
        <end position="293"/>
    </location>
</feature>
<dbReference type="AlphaFoldDB" id="A0A4S4MNS4"/>
<feature type="region of interest" description="Disordered" evidence="1">
    <location>
        <begin position="263"/>
        <end position="294"/>
    </location>
</feature>
<gene>
    <name evidence="2" type="ORF">EUX98_g6522</name>
</gene>
<dbReference type="EMBL" id="SGPM01000234">
    <property type="protein sequence ID" value="THH27666.1"/>
    <property type="molecule type" value="Genomic_DNA"/>
</dbReference>
<feature type="compositionally biased region" description="Basic and acidic residues" evidence="1">
    <location>
        <begin position="1"/>
        <end position="10"/>
    </location>
</feature>
<evidence type="ECO:0000313" key="3">
    <source>
        <dbReference type="Proteomes" id="UP000308730"/>
    </source>
</evidence>
<proteinExistence type="predicted"/>
<protein>
    <submittedName>
        <fullName evidence="2">Uncharacterized protein</fullName>
    </submittedName>
</protein>
<accession>A0A4S4MNS4</accession>